<accession>A0A1H3N366</accession>
<dbReference type="STRING" id="651662.SAMN04488069_11516"/>
<gene>
    <name evidence="1" type="ORF">SAMN04488069_11516</name>
</gene>
<evidence type="ECO:0000313" key="2">
    <source>
        <dbReference type="Proteomes" id="UP000199249"/>
    </source>
</evidence>
<protein>
    <submittedName>
        <fullName evidence="1">Uncharacterized protein</fullName>
    </submittedName>
</protein>
<proteinExistence type="predicted"/>
<keyword evidence="2" id="KW-1185">Reference proteome</keyword>
<dbReference type="Proteomes" id="UP000199249">
    <property type="component" value="Unassembled WGS sequence"/>
</dbReference>
<organism evidence="1 2">
    <name type="scientific">Hymenobacter psychrophilus</name>
    <dbReference type="NCBI Taxonomy" id="651662"/>
    <lineage>
        <taxon>Bacteria</taxon>
        <taxon>Pseudomonadati</taxon>
        <taxon>Bacteroidota</taxon>
        <taxon>Cytophagia</taxon>
        <taxon>Cytophagales</taxon>
        <taxon>Hymenobacteraceae</taxon>
        <taxon>Hymenobacter</taxon>
    </lineage>
</organism>
<sequence>MAAVIEYIEYAKWNPKCPDGIPYADEMNVNCPGSMVLPKLVDLLLPVVLVLLLRWTLAVEFVCLRHIKIMLFGQEPQVLD</sequence>
<dbReference type="EMBL" id="FNOV01000015">
    <property type="protein sequence ID" value="SDY83248.1"/>
    <property type="molecule type" value="Genomic_DNA"/>
</dbReference>
<dbReference type="AlphaFoldDB" id="A0A1H3N366"/>
<reference evidence="2" key="1">
    <citation type="submission" date="2016-10" db="EMBL/GenBank/DDBJ databases">
        <authorList>
            <person name="Varghese N."/>
            <person name="Submissions S."/>
        </authorList>
    </citation>
    <scope>NUCLEOTIDE SEQUENCE [LARGE SCALE GENOMIC DNA]</scope>
    <source>
        <strain evidence="2">CGMCC 1.8975</strain>
    </source>
</reference>
<name>A0A1H3N366_9BACT</name>
<evidence type="ECO:0000313" key="1">
    <source>
        <dbReference type="EMBL" id="SDY83248.1"/>
    </source>
</evidence>